<feature type="compositionally biased region" description="Polar residues" evidence="1">
    <location>
        <begin position="147"/>
        <end position="161"/>
    </location>
</feature>
<dbReference type="PRINTS" id="PR00625">
    <property type="entry name" value="JDOMAIN"/>
</dbReference>
<dbReference type="Proteomes" id="UP000326396">
    <property type="component" value="Linkage Group LG4"/>
</dbReference>
<name>A0A5N6MXN2_9ASTR</name>
<reference evidence="3 4" key="1">
    <citation type="submission" date="2019-05" db="EMBL/GenBank/DDBJ databases">
        <title>Mikania micrantha, genome provides insights into the molecular mechanism of rapid growth.</title>
        <authorList>
            <person name="Liu B."/>
        </authorList>
    </citation>
    <scope>NUCLEOTIDE SEQUENCE [LARGE SCALE GENOMIC DNA]</scope>
    <source>
        <strain evidence="3">NLD-2019</strain>
        <tissue evidence="3">Leaf</tissue>
    </source>
</reference>
<sequence>MLFRTPTKVVTDYINEEGVEGGCMLDLAPFGLATYKMQGDVWNNEEGDDEKIKDLETAAASWLRRHQILRSSEFCPYVSVEHLSLVLSITMDGNKDEAVKCIGIAKEAISAGNKERALKFISIAQRLNHNLCVDDLLAACKNLDSANSGPSNGTNHVTSKPVNPEQIKDMNREPSYTEEHAQVVRKIKRNSDYYEILGVGKSCSVEEVKKAYRKLSLKVHPDKNKAPGSEEAFKKVSKAFKCLSDDNSRRQYDQTGLVEGDEYSQQYNGMRQRRTGHNVFDDNFDADEIFRSFFGQGDMFRTAHVYRTRQAAAGGQPTGADGGDGSNGPNLMLLLQLLPALLPCGNAEAFMEQKFANSPL</sequence>
<dbReference type="Pfam" id="PF05623">
    <property type="entry name" value="DUF789"/>
    <property type="match status" value="1"/>
</dbReference>
<dbReference type="GO" id="GO:0030544">
    <property type="term" value="F:Hsp70 protein binding"/>
    <property type="evidence" value="ECO:0007669"/>
    <property type="project" value="TreeGrafter"/>
</dbReference>
<dbReference type="PROSITE" id="PS50076">
    <property type="entry name" value="DNAJ_2"/>
    <property type="match status" value="1"/>
</dbReference>
<dbReference type="OrthoDB" id="10250354at2759"/>
<dbReference type="GO" id="GO:0071218">
    <property type="term" value="P:cellular response to misfolded protein"/>
    <property type="evidence" value="ECO:0007669"/>
    <property type="project" value="TreeGrafter"/>
</dbReference>
<dbReference type="Gene3D" id="1.10.287.110">
    <property type="entry name" value="DnaJ domain"/>
    <property type="match status" value="1"/>
</dbReference>
<evidence type="ECO:0000256" key="1">
    <source>
        <dbReference type="SAM" id="MobiDB-lite"/>
    </source>
</evidence>
<dbReference type="SUPFAM" id="SSF46565">
    <property type="entry name" value="Chaperone J-domain"/>
    <property type="match status" value="1"/>
</dbReference>
<dbReference type="InterPro" id="IPR001623">
    <property type="entry name" value="DnaJ_domain"/>
</dbReference>
<dbReference type="InterPro" id="IPR036869">
    <property type="entry name" value="J_dom_sf"/>
</dbReference>
<proteinExistence type="predicted"/>
<dbReference type="EMBL" id="SZYD01000014">
    <property type="protein sequence ID" value="KAD4178245.1"/>
    <property type="molecule type" value="Genomic_DNA"/>
</dbReference>
<dbReference type="InterPro" id="IPR051100">
    <property type="entry name" value="DnaJ_subfamily_B/C"/>
</dbReference>
<dbReference type="GO" id="GO:0005789">
    <property type="term" value="C:endoplasmic reticulum membrane"/>
    <property type="evidence" value="ECO:0007669"/>
    <property type="project" value="TreeGrafter"/>
</dbReference>
<protein>
    <recommendedName>
        <fullName evidence="2">J domain-containing protein</fullName>
    </recommendedName>
</protein>
<dbReference type="PANTHER" id="PTHR43908">
    <property type="entry name" value="AT29763P-RELATED"/>
    <property type="match status" value="1"/>
</dbReference>
<dbReference type="CDD" id="cd06257">
    <property type="entry name" value="DnaJ"/>
    <property type="match status" value="1"/>
</dbReference>
<dbReference type="PANTHER" id="PTHR43908:SF5">
    <property type="entry name" value="CHAPERONE PROTEIN DNAJ 49"/>
    <property type="match status" value="1"/>
</dbReference>
<dbReference type="AlphaFoldDB" id="A0A5N6MXN2"/>
<dbReference type="SMART" id="SM00271">
    <property type="entry name" value="DnaJ"/>
    <property type="match status" value="1"/>
</dbReference>
<evidence type="ECO:0000259" key="2">
    <source>
        <dbReference type="PROSITE" id="PS50076"/>
    </source>
</evidence>
<dbReference type="InterPro" id="IPR008507">
    <property type="entry name" value="DUF789"/>
</dbReference>
<accession>A0A5N6MXN2</accession>
<dbReference type="Pfam" id="PF00226">
    <property type="entry name" value="DnaJ"/>
    <property type="match status" value="1"/>
</dbReference>
<evidence type="ECO:0000313" key="4">
    <source>
        <dbReference type="Proteomes" id="UP000326396"/>
    </source>
</evidence>
<evidence type="ECO:0000313" key="3">
    <source>
        <dbReference type="EMBL" id="KAD4178245.1"/>
    </source>
</evidence>
<comment type="caution">
    <text evidence="3">The sequence shown here is derived from an EMBL/GenBank/DDBJ whole genome shotgun (WGS) entry which is preliminary data.</text>
</comment>
<gene>
    <name evidence="3" type="ORF">E3N88_26836</name>
</gene>
<keyword evidence="4" id="KW-1185">Reference proteome</keyword>
<feature type="region of interest" description="Disordered" evidence="1">
    <location>
        <begin position="147"/>
        <end position="168"/>
    </location>
</feature>
<feature type="domain" description="J" evidence="2">
    <location>
        <begin position="192"/>
        <end position="256"/>
    </location>
</feature>
<organism evidence="3 4">
    <name type="scientific">Mikania micrantha</name>
    <name type="common">bitter vine</name>
    <dbReference type="NCBI Taxonomy" id="192012"/>
    <lineage>
        <taxon>Eukaryota</taxon>
        <taxon>Viridiplantae</taxon>
        <taxon>Streptophyta</taxon>
        <taxon>Embryophyta</taxon>
        <taxon>Tracheophyta</taxon>
        <taxon>Spermatophyta</taxon>
        <taxon>Magnoliopsida</taxon>
        <taxon>eudicotyledons</taxon>
        <taxon>Gunneridae</taxon>
        <taxon>Pentapetalae</taxon>
        <taxon>asterids</taxon>
        <taxon>campanulids</taxon>
        <taxon>Asterales</taxon>
        <taxon>Asteraceae</taxon>
        <taxon>Asteroideae</taxon>
        <taxon>Heliantheae alliance</taxon>
        <taxon>Eupatorieae</taxon>
        <taxon>Mikania</taxon>
    </lineage>
</organism>